<feature type="binding site" evidence="7">
    <location>
        <begin position="400"/>
        <end position="402"/>
    </location>
    <ligand>
        <name>L-glutamate</name>
        <dbReference type="ChEBI" id="CHEBI:29985"/>
    </ligand>
</feature>
<dbReference type="PANTHER" id="PTHR11686">
    <property type="entry name" value="GAMMA GLUTAMYL TRANSPEPTIDASE"/>
    <property type="match status" value="1"/>
</dbReference>
<dbReference type="FunFam" id="3.60.20.40:FF:000001">
    <property type="entry name" value="Gamma-glutamyltranspeptidase 1"/>
    <property type="match status" value="1"/>
</dbReference>
<comment type="pathway">
    <text evidence="3 8">Sulfur metabolism; glutathione metabolism.</text>
</comment>
<evidence type="ECO:0000256" key="1">
    <source>
        <dbReference type="ARBA" id="ARBA00001049"/>
    </source>
</evidence>
<keyword evidence="8" id="KW-0012">Acyltransferase</keyword>
<dbReference type="STRING" id="78410.A0A0P7AZN8"/>
<dbReference type="FunFam" id="1.10.246.130:FF:000001">
    <property type="entry name" value="Gamma-glutamyltransferase 5 isoform 1"/>
    <property type="match status" value="1"/>
</dbReference>
<dbReference type="NCBIfam" id="TIGR00066">
    <property type="entry name" value="g_glut_trans"/>
    <property type="match status" value="1"/>
</dbReference>
<gene>
    <name evidence="10" type="ORF">AK830_g7406</name>
</gene>
<feature type="binding site" evidence="7">
    <location>
        <position position="108"/>
    </location>
    <ligand>
        <name>L-glutamate</name>
        <dbReference type="ChEBI" id="CHEBI:29985"/>
    </ligand>
</feature>
<proteinExistence type="inferred from homology"/>
<reference evidence="10 11" key="1">
    <citation type="submission" date="2015-09" db="EMBL/GenBank/DDBJ databases">
        <title>Draft genome of a European isolate of the apple canker pathogen Neonectria ditissima.</title>
        <authorList>
            <person name="Gomez-Cortecero A."/>
            <person name="Harrison R.J."/>
            <person name="Armitage A.D."/>
        </authorList>
    </citation>
    <scope>NUCLEOTIDE SEQUENCE [LARGE SCALE GENOMIC DNA]</scope>
    <source>
        <strain evidence="10 11">R09/05</strain>
    </source>
</reference>
<protein>
    <recommendedName>
        <fullName evidence="8">Glutathione hydrolase</fullName>
        <ecNumber evidence="8">2.3.2.2</ecNumber>
        <ecNumber evidence="8">3.4.19.13</ecNumber>
    </recommendedName>
    <alternativeName>
        <fullName evidence="8">Gamma-glutamyltransferase</fullName>
    </alternativeName>
    <alternativeName>
        <fullName evidence="8">Gamma-glutamyltranspeptidase</fullName>
    </alternativeName>
</protein>
<dbReference type="SUPFAM" id="SSF56235">
    <property type="entry name" value="N-terminal nucleophile aminohydrolases (Ntn hydrolases)"/>
    <property type="match status" value="1"/>
</dbReference>
<keyword evidence="9" id="KW-0732">Signal</keyword>
<evidence type="ECO:0000256" key="9">
    <source>
        <dbReference type="SAM" id="SignalP"/>
    </source>
</evidence>
<dbReference type="EMBL" id="LKCW01000115">
    <property type="protein sequence ID" value="KPM39146.1"/>
    <property type="molecule type" value="Genomic_DNA"/>
</dbReference>
<dbReference type="GO" id="GO:0103068">
    <property type="term" value="F:leukotriene C4 gamma-glutamyl transferase activity"/>
    <property type="evidence" value="ECO:0007669"/>
    <property type="project" value="UniProtKB-EC"/>
</dbReference>
<evidence type="ECO:0000313" key="10">
    <source>
        <dbReference type="EMBL" id="KPM39146.1"/>
    </source>
</evidence>
<evidence type="ECO:0000256" key="3">
    <source>
        <dbReference type="ARBA" id="ARBA00005115"/>
    </source>
</evidence>
<comment type="function">
    <text evidence="8">Cleaves the gamma-glutamyl peptide bond of glutathione and glutathione conjugates.</text>
</comment>
<dbReference type="GO" id="GO:0006751">
    <property type="term" value="P:glutathione catabolic process"/>
    <property type="evidence" value="ECO:0007669"/>
    <property type="project" value="UniProtKB-UniRule"/>
</dbReference>
<feature type="binding site" evidence="7">
    <location>
        <begin position="452"/>
        <end position="453"/>
    </location>
    <ligand>
        <name>L-glutamate</name>
        <dbReference type="ChEBI" id="CHEBI:29985"/>
    </ligand>
</feature>
<dbReference type="InterPro" id="IPR029055">
    <property type="entry name" value="Ntn_hydrolases_N"/>
</dbReference>
<organism evidence="10 11">
    <name type="scientific">Neonectria ditissima</name>
    <dbReference type="NCBI Taxonomy" id="78410"/>
    <lineage>
        <taxon>Eukaryota</taxon>
        <taxon>Fungi</taxon>
        <taxon>Dikarya</taxon>
        <taxon>Ascomycota</taxon>
        <taxon>Pezizomycotina</taxon>
        <taxon>Sordariomycetes</taxon>
        <taxon>Hypocreomycetidae</taxon>
        <taxon>Hypocreales</taxon>
        <taxon>Nectriaceae</taxon>
        <taxon>Neonectria</taxon>
    </lineage>
</organism>
<keyword evidence="11" id="KW-1185">Reference proteome</keyword>
<evidence type="ECO:0000256" key="8">
    <source>
        <dbReference type="RuleBase" id="RU368068"/>
    </source>
</evidence>
<dbReference type="Gene3D" id="3.60.20.40">
    <property type="match status" value="1"/>
</dbReference>
<dbReference type="EC" id="2.3.2.2" evidence="8"/>
<dbReference type="Proteomes" id="UP000050424">
    <property type="component" value="Unassembled WGS sequence"/>
</dbReference>
<keyword evidence="8" id="KW-0808">Transferase</keyword>
<dbReference type="OrthoDB" id="1081007at2759"/>
<comment type="caution">
    <text evidence="10">The sequence shown here is derived from an EMBL/GenBank/DDBJ whole genome shotgun (WGS) entry which is preliminary data.</text>
</comment>
<dbReference type="AlphaFoldDB" id="A0A0P7AZN8"/>
<dbReference type="GO" id="GO:0005886">
    <property type="term" value="C:plasma membrane"/>
    <property type="evidence" value="ECO:0007669"/>
    <property type="project" value="TreeGrafter"/>
</dbReference>
<dbReference type="EC" id="3.4.19.13" evidence="8"/>
<dbReference type="InterPro" id="IPR043138">
    <property type="entry name" value="GGT_lsub"/>
</dbReference>
<dbReference type="UniPathway" id="UPA00204"/>
<evidence type="ECO:0000256" key="6">
    <source>
        <dbReference type="PIRSR" id="PIRSR600101-1"/>
    </source>
</evidence>
<evidence type="ECO:0000313" key="11">
    <source>
        <dbReference type="Proteomes" id="UP000050424"/>
    </source>
</evidence>
<feature type="active site" description="Nucleophile" evidence="6">
    <location>
        <position position="382"/>
    </location>
</feature>
<feature type="signal peptide" evidence="9">
    <location>
        <begin position="1"/>
        <end position="26"/>
    </location>
</feature>
<dbReference type="GO" id="GO:0036374">
    <property type="term" value="F:glutathione hydrolase activity"/>
    <property type="evidence" value="ECO:0007669"/>
    <property type="project" value="UniProtKB-UniRule"/>
</dbReference>
<comment type="catalytic activity">
    <reaction evidence="1 8">
        <text>an S-substituted glutathione + H2O = an S-substituted L-cysteinylglycine + L-glutamate</text>
        <dbReference type="Rhea" id="RHEA:59468"/>
        <dbReference type="ChEBI" id="CHEBI:15377"/>
        <dbReference type="ChEBI" id="CHEBI:29985"/>
        <dbReference type="ChEBI" id="CHEBI:90779"/>
        <dbReference type="ChEBI" id="CHEBI:143103"/>
        <dbReference type="EC" id="3.4.19.13"/>
    </reaction>
</comment>
<evidence type="ECO:0000256" key="7">
    <source>
        <dbReference type="PIRSR" id="PIRSR600101-2"/>
    </source>
</evidence>
<comment type="similarity">
    <text evidence="4">Belongs to the gamma-glutamyltransferase family.</text>
</comment>
<dbReference type="Pfam" id="PF01019">
    <property type="entry name" value="G_glu_transpept"/>
    <property type="match status" value="1"/>
</dbReference>
<evidence type="ECO:0000256" key="4">
    <source>
        <dbReference type="ARBA" id="ARBA00009381"/>
    </source>
</evidence>
<dbReference type="PRINTS" id="PR01210">
    <property type="entry name" value="GGTRANSPTASE"/>
</dbReference>
<feature type="binding site" evidence="7">
    <location>
        <position position="424"/>
    </location>
    <ligand>
        <name>L-glutamate</name>
        <dbReference type="ChEBI" id="CHEBI:29985"/>
    </ligand>
</feature>
<keyword evidence="8" id="KW-0378">Hydrolase</keyword>
<evidence type="ECO:0000256" key="2">
    <source>
        <dbReference type="ARBA" id="ARBA00001089"/>
    </source>
</evidence>
<dbReference type="PANTHER" id="PTHR11686:SF62">
    <property type="entry name" value="GLUTATHIONE HYDROLASE"/>
    <property type="match status" value="1"/>
</dbReference>
<comment type="catalytic activity">
    <reaction evidence="5 8">
        <text>an N-terminal (5-L-glutamyl)-[peptide] + an alpha-amino acid = 5-L-glutamyl amino acid + an N-terminal L-alpha-aminoacyl-[peptide]</text>
        <dbReference type="Rhea" id="RHEA:23904"/>
        <dbReference type="Rhea" id="RHEA-COMP:9780"/>
        <dbReference type="Rhea" id="RHEA-COMP:9795"/>
        <dbReference type="ChEBI" id="CHEBI:77644"/>
        <dbReference type="ChEBI" id="CHEBI:78597"/>
        <dbReference type="ChEBI" id="CHEBI:78599"/>
        <dbReference type="ChEBI" id="CHEBI:78608"/>
        <dbReference type="EC" id="2.3.2.2"/>
    </reaction>
</comment>
<dbReference type="InterPro" id="IPR000101">
    <property type="entry name" value="GGT_peptidase"/>
</dbReference>
<dbReference type="InterPro" id="IPR043137">
    <property type="entry name" value="GGT_ssub_C"/>
</dbReference>
<sequence length="572" mass="62530">MRSLQLFSRALQLSFAFTVYYGLSSAAIDHDEYTFAKEGFSRGAVASEAWECSRIGKALLAKGGNAVDAAVGTTFCVGVIAPYHSGIGGGGFMLVRDKNGSYESIDFRESAPGAAHESMYKDNVRGSFYGGLSVAVPSEVRGLEYAHQKYGRLPWKVVMAGAINRAQNGFLINPDFQRYINSAIRISGNFLVEDPSWAQDFVRNGELLKEGSILTRKRYAQTLTKIAERGAKVVYGGSIGKALIKTIRSRQGIMTLKDLTDYKVRTREVLNTTHRGYTLHTVGAPASGAVSLNMLNVMEGFDKPQGDRAQAWHNYIEAMRFAYGARAKLGDPDFDADVLELQAQMVDKATARKIRGLIDPKRTQDVPAYDPEGIYTTDSHGTSHIVTADDEGMAVSLTTTVNLLFGSLVMCEKTGVVLNNEMNDFSIPGVPNQFGFEPAEANFIRPHKRPLSSITPVIVERKDGSLFATVGAAGGSRIISATTQALWRVLSESIGIVAAVREPRLHNQLMPNTLLAERNFPPKIIKELRGRGHNITWVKPGLSIVEGILRDPLGRFEVGSDPRQKNHGGDRL</sequence>
<name>A0A0P7AZN8_9HYPO</name>
<feature type="chain" id="PRO_5006135235" description="Glutathione hydrolase" evidence="9">
    <location>
        <begin position="27"/>
        <end position="572"/>
    </location>
</feature>
<feature type="binding site" evidence="7">
    <location>
        <position position="475"/>
    </location>
    <ligand>
        <name>L-glutamate</name>
        <dbReference type="ChEBI" id="CHEBI:29985"/>
    </ligand>
</feature>
<comment type="catalytic activity">
    <reaction evidence="2 8">
        <text>glutathione + H2O = L-cysteinylglycine + L-glutamate</text>
        <dbReference type="Rhea" id="RHEA:28807"/>
        <dbReference type="ChEBI" id="CHEBI:15377"/>
        <dbReference type="ChEBI" id="CHEBI:29985"/>
        <dbReference type="ChEBI" id="CHEBI:57925"/>
        <dbReference type="ChEBI" id="CHEBI:61694"/>
        <dbReference type="EC" id="3.4.19.13"/>
    </reaction>
</comment>
<accession>A0A0P7AZN8</accession>
<dbReference type="Gene3D" id="1.10.246.130">
    <property type="match status" value="1"/>
</dbReference>
<evidence type="ECO:0000256" key="5">
    <source>
        <dbReference type="ARBA" id="ARBA00047417"/>
    </source>
</evidence>